<dbReference type="InterPro" id="IPR043769">
    <property type="entry name" value="DUF5715"/>
</dbReference>
<dbReference type="OrthoDB" id="1523789at2"/>
<protein>
    <submittedName>
        <fullName evidence="2">Uncharacterized protein</fullName>
    </submittedName>
</protein>
<gene>
    <name evidence="2" type="ORF">HMPREF9302_07480</name>
</gene>
<dbReference type="Pfam" id="PF18979">
    <property type="entry name" value="DUF5715"/>
    <property type="match status" value="1"/>
</dbReference>
<dbReference type="EMBL" id="JRNU01000038">
    <property type="protein sequence ID" value="KGF51432.1"/>
    <property type="molecule type" value="Genomic_DNA"/>
</dbReference>
<evidence type="ECO:0000256" key="1">
    <source>
        <dbReference type="SAM" id="Phobius"/>
    </source>
</evidence>
<keyword evidence="3" id="KW-1185">Reference proteome</keyword>
<dbReference type="AlphaFoldDB" id="A0A096C953"/>
<feature type="transmembrane region" description="Helical" evidence="1">
    <location>
        <begin position="12"/>
        <end position="30"/>
    </location>
</feature>
<comment type="caution">
    <text evidence="2">The sequence shown here is derived from an EMBL/GenBank/DDBJ whole genome shotgun (WGS) entry which is preliminary data.</text>
</comment>
<evidence type="ECO:0000313" key="2">
    <source>
        <dbReference type="EMBL" id="KGF51432.1"/>
    </source>
</evidence>
<dbReference type="Proteomes" id="UP000029614">
    <property type="component" value="Unassembled WGS sequence"/>
</dbReference>
<keyword evidence="1" id="KW-0472">Membrane</keyword>
<name>A0A096C953_9BACT</name>
<accession>A0A096C953</accession>
<proteinExistence type="predicted"/>
<dbReference type="SUPFAM" id="SSF55166">
    <property type="entry name" value="Hedgehog/DD-peptidase"/>
    <property type="match status" value="1"/>
</dbReference>
<evidence type="ECO:0000313" key="3">
    <source>
        <dbReference type="Proteomes" id="UP000029614"/>
    </source>
</evidence>
<organism evidence="2 3">
    <name type="scientific">Prevotella amnii DNF00058</name>
    <dbReference type="NCBI Taxonomy" id="1401066"/>
    <lineage>
        <taxon>Bacteria</taxon>
        <taxon>Pseudomonadati</taxon>
        <taxon>Bacteroidota</taxon>
        <taxon>Bacteroidia</taxon>
        <taxon>Bacteroidales</taxon>
        <taxon>Prevotellaceae</taxon>
        <taxon>Prevotella</taxon>
    </lineage>
</organism>
<keyword evidence="1" id="KW-0812">Transmembrane</keyword>
<reference evidence="2 3" key="1">
    <citation type="submission" date="2014-07" db="EMBL/GenBank/DDBJ databases">
        <authorList>
            <person name="McCorrison J."/>
            <person name="Sanka R."/>
            <person name="Torralba M."/>
            <person name="Gillis M."/>
            <person name="Haft D.H."/>
            <person name="Methe B."/>
            <person name="Sutton G."/>
            <person name="Nelson K.E."/>
        </authorList>
    </citation>
    <scope>NUCLEOTIDE SEQUENCE [LARGE SCALE GENOMIC DNA]</scope>
    <source>
        <strain evidence="2 3">DNF00058</strain>
    </source>
</reference>
<dbReference type="InterPro" id="IPR009045">
    <property type="entry name" value="Zn_M74/Hedgehog-like"/>
</dbReference>
<dbReference type="RefSeq" id="WP_036856214.1">
    <property type="nucleotide sequence ID" value="NZ_JRNU01000038.1"/>
</dbReference>
<keyword evidence="1" id="KW-1133">Transmembrane helix</keyword>
<sequence length="254" mass="29343">MKKKSAKIKTCVIISFTCFFLGLVLIRLIFPSLSKKHYSKSNNTYYNNGISVSANIGHQNPPFFFKADGSLIRHHIIGVPDYDTSFPDMNDVQLPSAKKKGVKPVENRSEAEHRKRELVFIGYNPYYEVKKLYNSIPYLVPDAAILLQDIGRSFMDSLQIKNIPINKILVTSVLRTKEDVIKLRSFNRNASENSCHQYGTTFDIAYNKYYAITRSVRDDTLKWVLAEVLNNLRSKNRCYVKHERHQGCFHITVR</sequence>